<sequence length="784" mass="88037">MVKTLSEIVAAYLADHKYLEHRKQRASTRNASLPELQATVQSFVQAEISLKTLLPQLNNILHNHEYWGALGFGFMMELNKFSKYHNETNNNAEIHFRNSLKGLTGATLGQHIEAFYNFLLQERERLRREGKSSGMIVPPSRSAFIMSLFARWLDPAHPTCIYYESQRKGIYILVQARLVSQLPQSMLSTNTIEVKKADEHRKVVSLLDELGQQAPQLKQFEYWDEAFLLWVADQFTTLTSDTPTLVINDPDNSDRLSGKTGQLGVVKDPPGLYTTSVHQTDTASSAATTAETLLIDHLPLKPTPEPLLTQLIQQVQQHILVDEKIVRRIYYALLAGHVILTGPPGTGKTELARIIPELLWQSQANPDEGGSAADLDATASATYVTETAYTTRLVTATDDWSARTLISGIMPQSQNGILNYSIQLGHLTSTILNNWSFQGERFEEWSALSLLRTRLKTHSGLDRNRIATFRGQWLVIDEFNRAPIDLALGDALTALGGNDVLRVAIENGSAELPIPQDFRIIGTLNSFDRNYLNQISEALKRRFSFVEILPPTRAQRKAEQGIVLYKALTKVAHLSDSIEARAESINWNNLSVSVEPDGSYSIVWDDEQSAFRAAFEAAWRVFEVIRIYRQLGTAQAISLVRHMLIAGVLQGHSTREQWIGQALDAALCDTIADQLQVLLPDEIEALLLYLTTPADSFPAAYSQLLDRLNSMPQRLYGQLLSLAGIYDEAGQQVLTDTRVEQISNQDRPEMPATILAELFHFQFETDPLPQFTRRLRSFKAERGL</sequence>
<dbReference type="SMART" id="SM00382">
    <property type="entry name" value="AAA"/>
    <property type="match status" value="1"/>
</dbReference>
<evidence type="ECO:0000313" key="3">
    <source>
        <dbReference type="Proteomes" id="UP000635565"/>
    </source>
</evidence>
<protein>
    <recommendedName>
        <fullName evidence="1">AAA+ ATPase domain-containing protein</fullName>
    </recommendedName>
</protein>
<dbReference type="InterPro" id="IPR011704">
    <property type="entry name" value="ATPase_dyneun-rel_AAA"/>
</dbReference>
<evidence type="ECO:0000259" key="1">
    <source>
        <dbReference type="SMART" id="SM00382"/>
    </source>
</evidence>
<dbReference type="PANTHER" id="PTHR37291:SF1">
    <property type="entry name" value="TYPE IV METHYL-DIRECTED RESTRICTION ENZYME ECOKMCRB SUBUNIT"/>
    <property type="match status" value="1"/>
</dbReference>
<feature type="domain" description="AAA+ ATPase" evidence="1">
    <location>
        <begin position="334"/>
        <end position="553"/>
    </location>
</feature>
<name>A0ABQ3VF64_9CHLR</name>
<dbReference type="PANTHER" id="PTHR37291">
    <property type="entry name" value="5-METHYLCYTOSINE-SPECIFIC RESTRICTION ENZYME B"/>
    <property type="match status" value="1"/>
</dbReference>
<dbReference type="RefSeq" id="WP_201361983.1">
    <property type="nucleotide sequence ID" value="NZ_BNJJ01000006.1"/>
</dbReference>
<dbReference type="EMBL" id="BNJJ01000006">
    <property type="protein sequence ID" value="GHO84354.1"/>
    <property type="molecule type" value="Genomic_DNA"/>
</dbReference>
<dbReference type="Gene3D" id="3.40.50.300">
    <property type="entry name" value="P-loop containing nucleotide triphosphate hydrolases"/>
    <property type="match status" value="1"/>
</dbReference>
<dbReference type="InterPro" id="IPR052934">
    <property type="entry name" value="Methyl-DNA_Rec/Restrict_Enz"/>
</dbReference>
<comment type="caution">
    <text evidence="2">The sequence shown here is derived from an EMBL/GenBank/DDBJ whole genome shotgun (WGS) entry which is preliminary data.</text>
</comment>
<dbReference type="SUPFAM" id="SSF52540">
    <property type="entry name" value="P-loop containing nucleoside triphosphate hydrolases"/>
    <property type="match status" value="1"/>
</dbReference>
<proteinExistence type="predicted"/>
<dbReference type="Proteomes" id="UP000635565">
    <property type="component" value="Unassembled WGS sequence"/>
</dbReference>
<reference evidence="2 3" key="1">
    <citation type="journal article" date="2021" name="Int. J. Syst. Evol. Microbiol.">
        <title>Reticulibacter mediterranei gen. nov., sp. nov., within the new family Reticulibacteraceae fam. nov., and Ktedonospora formicarum gen. nov., sp. nov., Ktedonobacter robiniae sp. nov., Dictyobacter formicarum sp. nov. and Dictyobacter arantiisoli sp. nov., belonging to the class Ktedonobacteria.</title>
        <authorList>
            <person name="Yabe S."/>
            <person name="Zheng Y."/>
            <person name="Wang C.M."/>
            <person name="Sakai Y."/>
            <person name="Abe K."/>
            <person name="Yokota A."/>
            <person name="Donadio S."/>
            <person name="Cavaletti L."/>
            <person name="Monciardini P."/>
        </authorList>
    </citation>
    <scope>NUCLEOTIDE SEQUENCE [LARGE SCALE GENOMIC DNA]</scope>
    <source>
        <strain evidence="2 3">SOSP1-9</strain>
    </source>
</reference>
<accession>A0ABQ3VF64</accession>
<gene>
    <name evidence="2" type="ORF">KSZ_23600</name>
</gene>
<evidence type="ECO:0000313" key="2">
    <source>
        <dbReference type="EMBL" id="GHO84354.1"/>
    </source>
</evidence>
<dbReference type="InterPro" id="IPR027417">
    <property type="entry name" value="P-loop_NTPase"/>
</dbReference>
<organism evidence="2 3">
    <name type="scientific">Dictyobacter formicarum</name>
    <dbReference type="NCBI Taxonomy" id="2778368"/>
    <lineage>
        <taxon>Bacteria</taxon>
        <taxon>Bacillati</taxon>
        <taxon>Chloroflexota</taxon>
        <taxon>Ktedonobacteria</taxon>
        <taxon>Ktedonobacterales</taxon>
        <taxon>Dictyobacteraceae</taxon>
        <taxon>Dictyobacter</taxon>
    </lineage>
</organism>
<keyword evidence="3" id="KW-1185">Reference proteome</keyword>
<dbReference type="InterPro" id="IPR003593">
    <property type="entry name" value="AAA+_ATPase"/>
</dbReference>
<dbReference type="Pfam" id="PF07728">
    <property type="entry name" value="AAA_5"/>
    <property type="match status" value="1"/>
</dbReference>